<proteinExistence type="inferred from homology"/>
<feature type="region of interest" description="Disordered" evidence="6">
    <location>
        <begin position="90"/>
        <end position="169"/>
    </location>
</feature>
<evidence type="ECO:0000256" key="2">
    <source>
        <dbReference type="ARBA" id="ARBA00009530"/>
    </source>
</evidence>
<feature type="compositionally biased region" description="Polar residues" evidence="6">
    <location>
        <begin position="91"/>
        <end position="118"/>
    </location>
</feature>
<accession>A0ABR3QGY3</accession>
<dbReference type="EMBL" id="JAKJXO020000027">
    <property type="protein sequence ID" value="KAL1591412.1"/>
    <property type="molecule type" value="Genomic_DNA"/>
</dbReference>
<dbReference type="PROSITE" id="PS01309">
    <property type="entry name" value="UPF0057"/>
    <property type="match status" value="1"/>
</dbReference>
<feature type="compositionally biased region" description="Basic and acidic residues" evidence="6">
    <location>
        <begin position="160"/>
        <end position="169"/>
    </location>
</feature>
<comment type="subcellular location">
    <subcellularLocation>
        <location evidence="1">Membrane</location>
    </subcellularLocation>
</comment>
<gene>
    <name evidence="9" type="ORF">SLS60_012025</name>
</gene>
<evidence type="ECO:0000256" key="6">
    <source>
        <dbReference type="SAM" id="MobiDB-lite"/>
    </source>
</evidence>
<evidence type="ECO:0000256" key="5">
    <source>
        <dbReference type="ARBA" id="ARBA00023136"/>
    </source>
</evidence>
<evidence type="ECO:0000256" key="1">
    <source>
        <dbReference type="ARBA" id="ARBA00004370"/>
    </source>
</evidence>
<keyword evidence="5 7" id="KW-0472">Membrane</keyword>
<feature type="chain" id="PRO_5046619113" evidence="8">
    <location>
        <begin position="23"/>
        <end position="169"/>
    </location>
</feature>
<keyword evidence="10" id="KW-1185">Reference proteome</keyword>
<dbReference type="PANTHER" id="PTHR21659">
    <property type="entry name" value="HYDROPHOBIC PROTEIN RCI2 LOW TEMPERATURE AND SALT RESPONSIVE PROTEIN LTI6 -RELATED"/>
    <property type="match status" value="1"/>
</dbReference>
<protein>
    <submittedName>
        <fullName evidence="9">Uncharacterized protein</fullName>
    </submittedName>
</protein>
<dbReference type="Proteomes" id="UP001521785">
    <property type="component" value="Unassembled WGS sequence"/>
</dbReference>
<dbReference type="PANTHER" id="PTHR21659:SF57">
    <property type="entry name" value="PLASMA MEMBRANE PROTEOLIPID 31"/>
    <property type="match status" value="1"/>
</dbReference>
<feature type="signal peptide" evidence="8">
    <location>
        <begin position="1"/>
        <end position="22"/>
    </location>
</feature>
<reference evidence="9 10" key="1">
    <citation type="submission" date="2024-02" db="EMBL/GenBank/DDBJ databases">
        <title>De novo assembly and annotation of 12 fungi associated with fruit tree decline syndrome in Ontario, Canada.</title>
        <authorList>
            <person name="Sulman M."/>
            <person name="Ellouze W."/>
            <person name="Ilyukhin E."/>
        </authorList>
    </citation>
    <scope>NUCLEOTIDE SEQUENCE [LARGE SCALE GENOMIC DNA]</scope>
    <source>
        <strain evidence="9 10">M42-189</strain>
    </source>
</reference>
<evidence type="ECO:0000313" key="10">
    <source>
        <dbReference type="Proteomes" id="UP001521785"/>
    </source>
</evidence>
<evidence type="ECO:0000256" key="4">
    <source>
        <dbReference type="ARBA" id="ARBA00022989"/>
    </source>
</evidence>
<feature type="transmembrane region" description="Helical" evidence="7">
    <location>
        <begin position="32"/>
        <end position="53"/>
    </location>
</feature>
<keyword evidence="8" id="KW-0732">Signal</keyword>
<evidence type="ECO:0000313" key="9">
    <source>
        <dbReference type="EMBL" id="KAL1591412.1"/>
    </source>
</evidence>
<organism evidence="9 10">
    <name type="scientific">Paraconiothyrium brasiliense</name>
    <dbReference type="NCBI Taxonomy" id="300254"/>
    <lineage>
        <taxon>Eukaryota</taxon>
        <taxon>Fungi</taxon>
        <taxon>Dikarya</taxon>
        <taxon>Ascomycota</taxon>
        <taxon>Pezizomycotina</taxon>
        <taxon>Dothideomycetes</taxon>
        <taxon>Pleosporomycetidae</taxon>
        <taxon>Pleosporales</taxon>
        <taxon>Massarineae</taxon>
        <taxon>Didymosphaeriaceae</taxon>
        <taxon>Paraconiothyrium</taxon>
    </lineage>
</organism>
<name>A0ABR3QGY3_9PLEO</name>
<keyword evidence="3 7" id="KW-0812">Transmembrane</keyword>
<comment type="similarity">
    <text evidence="2">Belongs to the UPF0057 (PMP3) family.</text>
</comment>
<evidence type="ECO:0000256" key="7">
    <source>
        <dbReference type="SAM" id="Phobius"/>
    </source>
</evidence>
<dbReference type="Pfam" id="PF01679">
    <property type="entry name" value="Pmp3"/>
    <property type="match status" value="1"/>
</dbReference>
<sequence>MCGTDCFLMLLSFLFPPIGVWVKKGVCSADSLINLALCCLGFLPGMIHAWYIILNNPEHTYEHVPDHERQDSSRTTTYYYVSHGGPAPQGGQMNYGTVGSQPNAGQFPGQHTGTTNAFPQPKAKGQNVQPPHGVAGQEIGSGEASSEQPNGPPPTYADVIKGDHKVQKP</sequence>
<evidence type="ECO:0000256" key="3">
    <source>
        <dbReference type="ARBA" id="ARBA00022692"/>
    </source>
</evidence>
<comment type="caution">
    <text evidence="9">The sequence shown here is derived from an EMBL/GenBank/DDBJ whole genome shotgun (WGS) entry which is preliminary data.</text>
</comment>
<evidence type="ECO:0000256" key="8">
    <source>
        <dbReference type="SAM" id="SignalP"/>
    </source>
</evidence>
<keyword evidence="4 7" id="KW-1133">Transmembrane helix</keyword>
<dbReference type="InterPro" id="IPR000612">
    <property type="entry name" value="PMP3"/>
</dbReference>